<keyword evidence="1" id="KW-1133">Transmembrane helix</keyword>
<feature type="transmembrane region" description="Helical" evidence="1">
    <location>
        <begin position="243"/>
        <end position="267"/>
    </location>
</feature>
<feature type="transmembrane region" description="Helical" evidence="1">
    <location>
        <begin position="121"/>
        <end position="140"/>
    </location>
</feature>
<feature type="transmembrane region" description="Helical" evidence="1">
    <location>
        <begin position="83"/>
        <end position="101"/>
    </location>
</feature>
<evidence type="ECO:0000256" key="1">
    <source>
        <dbReference type="SAM" id="Phobius"/>
    </source>
</evidence>
<gene>
    <name evidence="2" type="ORF">EAH81_03195</name>
</gene>
<evidence type="ECO:0000313" key="3">
    <source>
        <dbReference type="Proteomes" id="UP000319700"/>
    </source>
</evidence>
<feature type="transmembrane region" description="Helical" evidence="1">
    <location>
        <begin position="214"/>
        <end position="231"/>
    </location>
</feature>
<proteinExistence type="predicted"/>
<reference evidence="2 3" key="1">
    <citation type="journal article" date="2019" name="Environ. Microbiol.">
        <title>Species interactions and distinct microbial communities in high Arctic permafrost affected cryosols are associated with the CH4 and CO2 gas fluxes.</title>
        <authorList>
            <person name="Altshuler I."/>
            <person name="Hamel J."/>
            <person name="Turney S."/>
            <person name="Magnuson E."/>
            <person name="Levesque R."/>
            <person name="Greer C."/>
            <person name="Whyte L.G."/>
        </authorList>
    </citation>
    <scope>NUCLEOTIDE SEQUENCE [LARGE SCALE GENOMIC DNA]</scope>
    <source>
        <strain evidence="2 3">42</strain>
    </source>
</reference>
<keyword evidence="1" id="KW-0472">Membrane</keyword>
<accession>A0A502F2W5</accession>
<dbReference type="Proteomes" id="UP000319700">
    <property type="component" value="Unassembled WGS sequence"/>
</dbReference>
<name>A0A502F2W5_9FLAO</name>
<feature type="transmembrane region" description="Helical" evidence="1">
    <location>
        <begin position="191"/>
        <end position="209"/>
    </location>
</feature>
<dbReference type="EMBL" id="RCZH01000002">
    <property type="protein sequence ID" value="TPG44498.1"/>
    <property type="molecule type" value="Genomic_DNA"/>
</dbReference>
<feature type="transmembrane region" description="Helical" evidence="1">
    <location>
        <begin position="59"/>
        <end position="78"/>
    </location>
</feature>
<organism evidence="2 3">
    <name type="scientific">Flavobacterium pectinovorum</name>
    <dbReference type="NCBI Taxonomy" id="29533"/>
    <lineage>
        <taxon>Bacteria</taxon>
        <taxon>Pseudomonadati</taxon>
        <taxon>Bacteroidota</taxon>
        <taxon>Flavobacteriia</taxon>
        <taxon>Flavobacteriales</taxon>
        <taxon>Flavobacteriaceae</taxon>
        <taxon>Flavobacterium</taxon>
    </lineage>
</organism>
<dbReference type="AlphaFoldDB" id="A0A502F2W5"/>
<keyword evidence="3" id="KW-1185">Reference proteome</keyword>
<feature type="transmembrane region" description="Helical" evidence="1">
    <location>
        <begin position="147"/>
        <end position="165"/>
    </location>
</feature>
<comment type="caution">
    <text evidence="2">The sequence shown here is derived from an EMBL/GenBank/DDBJ whole genome shotgun (WGS) entry which is preliminary data.</text>
</comment>
<protein>
    <submittedName>
        <fullName evidence="2">Uncharacterized protein</fullName>
    </submittedName>
</protein>
<sequence length="281" mass="33647">MDKLALILFLFGYLFLFYCMNEKFHVLRDYSLLFSLDIFFYHSKRKDIELLRQNRKWKLILFTEYFIYSLPYLVLLILNKEYWFTLIYLMLIVIYINVPKLNGKINKYPFRLFDPFWHICWRRNSLILFLPISVFLVFVGDLYNNENLIIASFFVASIFTVLPSFQRETIESIKVSAYYGKDYLHKQFKTATINSLIICVLIIVTLSLFQKWKLLCFTPLIFVIPLINIIFKYSYFNNKFLHQLMFAVFVSTLPLGIPLIAIPFLYLKSIKTIKVIQHVSN</sequence>
<evidence type="ECO:0000313" key="2">
    <source>
        <dbReference type="EMBL" id="TPG44498.1"/>
    </source>
</evidence>
<keyword evidence="1" id="KW-0812">Transmembrane</keyword>